<reference evidence="2 3" key="1">
    <citation type="submission" date="2020-02" db="EMBL/GenBank/DDBJ databases">
        <title>Fructobacillus sp. isolated from paper mulberry of Taiwan.</title>
        <authorList>
            <person name="Lin S.-T."/>
        </authorList>
    </citation>
    <scope>NUCLEOTIDE SEQUENCE [LARGE SCALE GENOMIC DNA]</scope>
    <source>
        <strain evidence="2 3">M1-21</strain>
    </source>
</reference>
<dbReference type="CDD" id="cd10033">
    <property type="entry name" value="UDG_like"/>
    <property type="match status" value="1"/>
</dbReference>
<dbReference type="SUPFAM" id="SSF52141">
    <property type="entry name" value="Uracil-DNA glycosylase-like"/>
    <property type="match status" value="1"/>
</dbReference>
<dbReference type="Gene3D" id="3.40.470.10">
    <property type="entry name" value="Uracil-DNA glycosylase-like domain"/>
    <property type="match status" value="1"/>
</dbReference>
<name>A0ABS5QS92_9LACO</name>
<keyword evidence="3" id="KW-1185">Reference proteome</keyword>
<sequence length="195" mass="22589">MTIHEEIKQDPMNRAYTEKGWEPIFIAPKTAKIVIIGQAPGLKVQESGIMWNDASGDRLREWLGVSKEEFYDSGDIGVIPMDFYYPGKAKSGDVPPRKGIAEKWHPRLLDRMADRQLTILVGSYAQKYYLHLKSSAKITDTIKNYEEYWPTYFPIVHPSPRNNIWLAKNPWYEKEVVPALQKRVRDILGPKKTRN</sequence>
<evidence type="ECO:0000313" key="2">
    <source>
        <dbReference type="EMBL" id="MBS9336069.1"/>
    </source>
</evidence>
<gene>
    <name evidence="2" type="ORF">G6R28_02330</name>
</gene>
<dbReference type="PANTHER" id="PTHR42160">
    <property type="entry name" value="URACIL-DNA GLYCOSYLASE SUPERFAMILY PROTEIN"/>
    <property type="match status" value="1"/>
</dbReference>
<dbReference type="PANTHER" id="PTHR42160:SF1">
    <property type="entry name" value="URACIL-DNA GLYCOSYLASE SUPERFAMILY PROTEIN"/>
    <property type="match status" value="1"/>
</dbReference>
<proteinExistence type="predicted"/>
<dbReference type="Pfam" id="PF03167">
    <property type="entry name" value="UDG"/>
    <property type="match status" value="1"/>
</dbReference>
<dbReference type="EMBL" id="JAAMFJ010000001">
    <property type="protein sequence ID" value="MBS9336069.1"/>
    <property type="molecule type" value="Genomic_DNA"/>
</dbReference>
<dbReference type="SMART" id="SM00986">
    <property type="entry name" value="UDG"/>
    <property type="match status" value="1"/>
</dbReference>
<comment type="caution">
    <text evidence="2">The sequence shown here is derived from an EMBL/GenBank/DDBJ whole genome shotgun (WGS) entry which is preliminary data.</text>
</comment>
<dbReference type="InterPro" id="IPR005122">
    <property type="entry name" value="Uracil-DNA_glycosylase-like"/>
</dbReference>
<evidence type="ECO:0000259" key="1">
    <source>
        <dbReference type="SMART" id="SM00986"/>
    </source>
</evidence>
<organism evidence="2 3">
    <name type="scientific">Fructobacillus papyrifericola</name>
    <dbReference type="NCBI Taxonomy" id="2713172"/>
    <lineage>
        <taxon>Bacteria</taxon>
        <taxon>Bacillati</taxon>
        <taxon>Bacillota</taxon>
        <taxon>Bacilli</taxon>
        <taxon>Lactobacillales</taxon>
        <taxon>Lactobacillaceae</taxon>
        <taxon>Fructobacillus</taxon>
    </lineage>
</organism>
<dbReference type="SMART" id="SM00987">
    <property type="entry name" value="UreE_C"/>
    <property type="match status" value="1"/>
</dbReference>
<dbReference type="Proteomes" id="UP000735205">
    <property type="component" value="Unassembled WGS sequence"/>
</dbReference>
<protein>
    <submittedName>
        <fullName evidence="2">Uracil-DNA glycosylase family protein</fullName>
    </submittedName>
</protein>
<dbReference type="InterPro" id="IPR047124">
    <property type="entry name" value="HI_0220.2"/>
</dbReference>
<feature type="domain" description="Uracil-DNA glycosylase-like" evidence="1">
    <location>
        <begin position="24"/>
        <end position="181"/>
    </location>
</feature>
<evidence type="ECO:0000313" key="3">
    <source>
        <dbReference type="Proteomes" id="UP000735205"/>
    </source>
</evidence>
<dbReference type="RefSeq" id="WP_213792619.1">
    <property type="nucleotide sequence ID" value="NZ_JAAMFJ010000001.1"/>
</dbReference>
<dbReference type="InterPro" id="IPR036895">
    <property type="entry name" value="Uracil-DNA_glycosylase-like_sf"/>
</dbReference>
<accession>A0ABS5QS92</accession>